<dbReference type="RefSeq" id="WP_155043460.1">
    <property type="nucleotide sequence ID" value="NZ_WMIH01000002.1"/>
</dbReference>
<dbReference type="EMBL" id="WMII01000003">
    <property type="protein sequence ID" value="MTH63544.1"/>
    <property type="molecule type" value="Genomic_DNA"/>
</dbReference>
<organism evidence="2 3">
    <name type="scientific">Paracoccus shanxieyensis</name>
    <dbReference type="NCBI Taxonomy" id="2675752"/>
    <lineage>
        <taxon>Bacteria</taxon>
        <taxon>Pseudomonadati</taxon>
        <taxon>Pseudomonadota</taxon>
        <taxon>Alphaproteobacteria</taxon>
        <taxon>Rhodobacterales</taxon>
        <taxon>Paracoccaceae</taxon>
        <taxon>Paracoccus</taxon>
    </lineage>
</organism>
<accession>A0A6L6IY88</accession>
<comment type="caution">
    <text evidence="2">The sequence shown here is derived from an EMBL/GenBank/DDBJ whole genome shotgun (WGS) entry which is preliminary data.</text>
</comment>
<sequence length="545" mass="56517">MRWIKPISQSAIGSMALCAALAIAPDAAGARPPLSASDWLSGSIQQPDTISAWRPGTPLPPELQQKSRREVVRSGAVEPVGVTRLGEGNPDSKGTVSPRAAGLPAGLWGDSDGTVLAQQVLASDPRLPALRRLERRLLAAQLQPPKAAPGTEGALFLARVDKLLDMGATRAAKELLQTAGPADPQRFRRLFDIALLSGDQSQACQIMDRTPGVAPSFPARIFCLALGGDWAAAALVYQGADGLGQLQPQVATLLAHYLDDGYSEQGDILPPPQVVTPLDLRLHEAIGQPLPSSNLPLAFALADLDENGGWKARLDAAERLARAGAIPASRLREIYVEQKPAASGGAWDRAAAIQTLDAALSARDADAVATALPAAFDRMVAAGLGPALADMAGAQAGAMGLTGRAGQIAVWLALQAGQWQVVAQPAPDAQPFDTWLLDFASGLAEATPPRGTGSDRAATLIGAFAADSALSQRYAELLAANRRGEALLSAIADVDAGLDGDLPRAAQGLRVLRALDQRDVARQAAVELVLAPVITVAPGAIPAEP</sequence>
<evidence type="ECO:0000256" key="1">
    <source>
        <dbReference type="SAM" id="MobiDB-lite"/>
    </source>
</evidence>
<dbReference type="AlphaFoldDB" id="A0A6L6IY88"/>
<name>A0A6L6IY88_9RHOB</name>
<feature type="region of interest" description="Disordered" evidence="1">
    <location>
        <begin position="52"/>
        <end position="72"/>
    </location>
</feature>
<gene>
    <name evidence="2" type="ORF">GL284_04575</name>
</gene>
<evidence type="ECO:0000313" key="2">
    <source>
        <dbReference type="EMBL" id="MTH63544.1"/>
    </source>
</evidence>
<reference evidence="2 3" key="1">
    <citation type="submission" date="2019-11" db="EMBL/GenBank/DDBJ databases">
        <authorList>
            <person name="Dong K."/>
        </authorList>
    </citation>
    <scope>NUCLEOTIDE SEQUENCE [LARGE SCALE GENOMIC DNA]</scope>
    <source>
        <strain evidence="2 3">DK608</strain>
    </source>
</reference>
<keyword evidence="3" id="KW-1185">Reference proteome</keyword>
<dbReference type="Proteomes" id="UP000478740">
    <property type="component" value="Unassembled WGS sequence"/>
</dbReference>
<protein>
    <submittedName>
        <fullName evidence="2">Uncharacterized protein</fullName>
    </submittedName>
</protein>
<proteinExistence type="predicted"/>
<evidence type="ECO:0000313" key="3">
    <source>
        <dbReference type="Proteomes" id="UP000478740"/>
    </source>
</evidence>